<dbReference type="PANTHER" id="PTHR45784:SF3">
    <property type="entry name" value="C-TYPE LECTIN DOMAIN FAMILY 4 MEMBER K-LIKE-RELATED"/>
    <property type="match status" value="1"/>
</dbReference>
<keyword evidence="1" id="KW-1015">Disulfide bond</keyword>
<reference evidence="3" key="1">
    <citation type="journal article" date="2004" name="Nature">
        <title>Genome duplication in the teleost fish Tetraodon nigroviridis reveals the early vertebrate proto-karyotype.</title>
        <authorList>
            <person name="Jaillon O."/>
            <person name="Aury J.-M."/>
            <person name="Brunet F."/>
            <person name="Petit J.-L."/>
            <person name="Stange-Thomann N."/>
            <person name="Mauceli E."/>
            <person name="Bouneau L."/>
            <person name="Fischer C."/>
            <person name="Ozouf-Costaz C."/>
            <person name="Bernot A."/>
            <person name="Nicaud S."/>
            <person name="Jaffe D."/>
            <person name="Fisher S."/>
            <person name="Lutfalla G."/>
            <person name="Dossat C."/>
            <person name="Segurens B."/>
            <person name="Dasilva C."/>
            <person name="Salanoubat M."/>
            <person name="Levy M."/>
            <person name="Boudet N."/>
            <person name="Castellano S."/>
            <person name="Anthouard V."/>
            <person name="Jubin C."/>
            <person name="Castelli V."/>
            <person name="Katinka M."/>
            <person name="Vacherie B."/>
            <person name="Biemont C."/>
            <person name="Skalli Z."/>
            <person name="Cattolico L."/>
            <person name="Poulain J."/>
            <person name="De Berardinis V."/>
            <person name="Cruaud C."/>
            <person name="Duprat S."/>
            <person name="Brottier P."/>
            <person name="Coutanceau J.-P."/>
            <person name="Gouzy J."/>
            <person name="Parra G."/>
            <person name="Lardier G."/>
            <person name="Chapple C."/>
            <person name="McKernan K.J."/>
            <person name="McEwan P."/>
            <person name="Bosak S."/>
            <person name="Kellis M."/>
            <person name="Volff J.-N."/>
            <person name="Guigo R."/>
            <person name="Zody M.C."/>
            <person name="Mesirov J."/>
            <person name="Lindblad-Toh K."/>
            <person name="Birren B."/>
            <person name="Nusbaum C."/>
            <person name="Kahn D."/>
            <person name="Robinson-Rechavi M."/>
            <person name="Laudet V."/>
            <person name="Schachter V."/>
            <person name="Quetier F."/>
            <person name="Saurin W."/>
            <person name="Scarpelli C."/>
            <person name="Wincker P."/>
            <person name="Lander E.S."/>
            <person name="Weissenbach J."/>
            <person name="Roest Crollius H."/>
        </authorList>
    </citation>
    <scope>NUCLEOTIDE SEQUENCE [LARGE SCALE GENOMIC DNA]</scope>
</reference>
<dbReference type="InterPro" id="IPR018378">
    <property type="entry name" value="C-type_lectin_CS"/>
</dbReference>
<dbReference type="InterPro" id="IPR016186">
    <property type="entry name" value="C-type_lectin-like/link_sf"/>
</dbReference>
<name>Q4T3I4_TETNG</name>
<dbReference type="OrthoDB" id="7357196at2759"/>
<dbReference type="Pfam" id="PF00059">
    <property type="entry name" value="Lectin_C"/>
    <property type="match status" value="2"/>
</dbReference>
<dbReference type="EMBL" id="CAAE01010043">
    <property type="protein sequence ID" value="CAF92548.1"/>
    <property type="molecule type" value="Genomic_DNA"/>
</dbReference>
<dbReference type="PROSITE" id="PS00615">
    <property type="entry name" value="C_TYPE_LECTIN_1"/>
    <property type="match status" value="2"/>
</dbReference>
<dbReference type="CDD" id="cd03602">
    <property type="entry name" value="CLECT_1"/>
    <property type="match status" value="1"/>
</dbReference>
<dbReference type="KEGG" id="tng:GSTEN00007834G001"/>
<dbReference type="PANTHER" id="PTHR45784">
    <property type="entry name" value="C-TYPE LECTIN DOMAIN FAMILY 20 MEMBER A-RELATED"/>
    <property type="match status" value="1"/>
</dbReference>
<organism evidence="3">
    <name type="scientific">Tetraodon nigroviridis</name>
    <name type="common">Spotted green pufferfish</name>
    <name type="synonym">Chelonodon nigroviridis</name>
    <dbReference type="NCBI Taxonomy" id="99883"/>
    <lineage>
        <taxon>Eukaryota</taxon>
        <taxon>Metazoa</taxon>
        <taxon>Chordata</taxon>
        <taxon>Craniata</taxon>
        <taxon>Vertebrata</taxon>
        <taxon>Euteleostomi</taxon>
        <taxon>Actinopterygii</taxon>
        <taxon>Neopterygii</taxon>
        <taxon>Teleostei</taxon>
        <taxon>Neoteleostei</taxon>
        <taxon>Acanthomorphata</taxon>
        <taxon>Eupercaria</taxon>
        <taxon>Tetraodontiformes</taxon>
        <taxon>Tetradontoidea</taxon>
        <taxon>Tetraodontidae</taxon>
        <taxon>Tetraodon</taxon>
    </lineage>
</organism>
<gene>
    <name evidence="3" type="ORF">GSTENG00007834001</name>
</gene>
<feature type="domain" description="C-type lectin" evidence="2">
    <location>
        <begin position="1"/>
        <end position="75"/>
    </location>
</feature>
<dbReference type="AlphaFoldDB" id="Q4T3I4"/>
<feature type="non-terminal residue" evidence="3">
    <location>
        <position position="1"/>
    </location>
</feature>
<dbReference type="SMART" id="SM00034">
    <property type="entry name" value="CLECT"/>
    <property type="match status" value="1"/>
</dbReference>
<dbReference type="SUPFAM" id="SSF56436">
    <property type="entry name" value="C-type lectin-like"/>
    <property type="match status" value="2"/>
</dbReference>
<evidence type="ECO:0000313" key="3">
    <source>
        <dbReference type="EMBL" id="CAF92548.1"/>
    </source>
</evidence>
<protein>
    <submittedName>
        <fullName evidence="3">(spotted green pufferfish) hypothetical protein</fullName>
    </submittedName>
</protein>
<proteinExistence type="predicted"/>
<dbReference type="PROSITE" id="PS50041">
    <property type="entry name" value="C_TYPE_LECTIN_2"/>
    <property type="match status" value="2"/>
</dbReference>
<evidence type="ECO:0000256" key="1">
    <source>
        <dbReference type="ARBA" id="ARBA00023157"/>
    </source>
</evidence>
<reference evidence="3" key="2">
    <citation type="submission" date="2004-02" db="EMBL/GenBank/DDBJ databases">
        <authorList>
            <consortium name="Genoscope"/>
            <consortium name="Whitehead Institute Centre for Genome Research"/>
        </authorList>
    </citation>
    <scope>NUCLEOTIDE SEQUENCE</scope>
</reference>
<evidence type="ECO:0000259" key="2">
    <source>
        <dbReference type="PROSITE" id="PS50041"/>
    </source>
</evidence>
<dbReference type="InterPro" id="IPR016187">
    <property type="entry name" value="CTDL_fold"/>
</dbReference>
<sequence>KAWIGLYDDLVNGWRWSLNTSSFYGIGETEFRNWNVTQPDNLNGQQYCVALLTGSPYFGTWVDVSCSIQNPFICYSGSINGTASFVKITQNASWYDAQKFCRENYVDLASIRNQTENAAITTLAGPDFVWIGLHRDKQWSDGSPSGFRHWAPGQPDSGREECVTTALNNSGLWSDESCSLSFPFICYKPSNVPCIVSFYSHTS</sequence>
<dbReference type="InterPro" id="IPR001304">
    <property type="entry name" value="C-type_lectin-like"/>
</dbReference>
<dbReference type="Gene3D" id="3.10.100.10">
    <property type="entry name" value="Mannose-Binding Protein A, subunit A"/>
    <property type="match status" value="2"/>
</dbReference>
<comment type="caution">
    <text evidence="3">The sequence shown here is derived from an EMBL/GenBank/DDBJ whole genome shotgun (WGS) entry which is preliminary data.</text>
</comment>
<feature type="domain" description="C-type lectin" evidence="2">
    <location>
        <begin position="93"/>
        <end position="187"/>
    </location>
</feature>
<accession>Q4T3I4</accession>